<accession>A0A2S9Y827</accession>
<dbReference type="OrthoDB" id="5478917at2"/>
<protein>
    <submittedName>
        <fullName evidence="1">Uncharacterized protein</fullName>
    </submittedName>
</protein>
<dbReference type="AlphaFoldDB" id="A0A2S9Y827"/>
<name>A0A2S9Y827_9BACT</name>
<sequence length="209" mass="22412">MAKAHALPPTPWAGPVAGLVASLVSRVRRRVQPAQQPISSVGPGWAVVRGCACAGALARRAPISGRLGLGWRVLVERECGVRGWEPVVDLCEFVDFELRDLSGSIRVRACDSPIMIEVAEHRGRGGPFAPPPYVVAQMIARAASGPSGMRGVLFHKGVRWREWVLEAGAEIVVRGRVITEPRDESTGYRALTNALVLAGGATRPLELTQ</sequence>
<proteinExistence type="predicted"/>
<evidence type="ECO:0000313" key="2">
    <source>
        <dbReference type="Proteomes" id="UP000238823"/>
    </source>
</evidence>
<dbReference type="Proteomes" id="UP000238823">
    <property type="component" value="Unassembled WGS sequence"/>
</dbReference>
<dbReference type="EMBL" id="PVNL01000117">
    <property type="protein sequence ID" value="PRQ01176.1"/>
    <property type="molecule type" value="Genomic_DNA"/>
</dbReference>
<organism evidence="1 2">
    <name type="scientific">Enhygromyxa salina</name>
    <dbReference type="NCBI Taxonomy" id="215803"/>
    <lineage>
        <taxon>Bacteria</taxon>
        <taxon>Pseudomonadati</taxon>
        <taxon>Myxococcota</taxon>
        <taxon>Polyangia</taxon>
        <taxon>Nannocystales</taxon>
        <taxon>Nannocystaceae</taxon>
        <taxon>Enhygromyxa</taxon>
    </lineage>
</organism>
<evidence type="ECO:0000313" key="1">
    <source>
        <dbReference type="EMBL" id="PRQ01176.1"/>
    </source>
</evidence>
<comment type="caution">
    <text evidence="1">The sequence shown here is derived from an EMBL/GenBank/DDBJ whole genome shotgun (WGS) entry which is preliminary data.</text>
</comment>
<gene>
    <name evidence="1" type="ORF">ENSA7_57810</name>
</gene>
<dbReference type="RefSeq" id="WP_106092644.1">
    <property type="nucleotide sequence ID" value="NZ_PVNL01000117.1"/>
</dbReference>
<reference evidence="1 2" key="1">
    <citation type="submission" date="2018-03" db="EMBL/GenBank/DDBJ databases">
        <title>Draft Genome Sequences of the Obligatory Marine Myxobacteria Enhygromyxa salina SWB007.</title>
        <authorList>
            <person name="Poehlein A."/>
            <person name="Moghaddam J.A."/>
            <person name="Harms H."/>
            <person name="Alanjari M."/>
            <person name="Koenig G.M."/>
            <person name="Daniel R."/>
            <person name="Schaeberle T.F."/>
        </authorList>
    </citation>
    <scope>NUCLEOTIDE SEQUENCE [LARGE SCALE GENOMIC DNA]</scope>
    <source>
        <strain evidence="1 2">SWB007</strain>
    </source>
</reference>